<dbReference type="Proteomes" id="UP000600449">
    <property type="component" value="Unassembled WGS sequence"/>
</dbReference>
<name>A0A917Q5S2_9HYPH</name>
<proteinExistence type="predicted"/>
<sequence length="180" mass="19162">MIARHARIVATLVAALALGACGQTAADVSRSLDRQAMQAQIGRDYLAVTARAAPMFLAPDAPAPYGEPIGTTVLPDGDVLHRRLARSVGERSSTDFLGIVSTSSERIVYRLYYFKVDETGTIVDTANGILRGEQSDCVGYVGGLFQRCEDPGALARDIAFFDTLVRTRAGAPLSAWGLDG</sequence>
<dbReference type="AlphaFoldDB" id="A0A917Q5S2"/>
<feature type="signal peptide" evidence="1">
    <location>
        <begin position="1"/>
        <end position="25"/>
    </location>
</feature>
<dbReference type="EMBL" id="BMMF01000003">
    <property type="protein sequence ID" value="GGK25564.1"/>
    <property type="molecule type" value="Genomic_DNA"/>
</dbReference>
<evidence type="ECO:0000313" key="2">
    <source>
        <dbReference type="EMBL" id="GGK25564.1"/>
    </source>
</evidence>
<evidence type="ECO:0000313" key="3">
    <source>
        <dbReference type="Proteomes" id="UP000600449"/>
    </source>
</evidence>
<reference evidence="2 3" key="1">
    <citation type="journal article" date="2014" name="Int. J. Syst. Evol. Microbiol.">
        <title>Complete genome sequence of Corynebacterium casei LMG S-19264T (=DSM 44701T), isolated from a smear-ripened cheese.</title>
        <authorList>
            <consortium name="US DOE Joint Genome Institute (JGI-PGF)"/>
            <person name="Walter F."/>
            <person name="Albersmeier A."/>
            <person name="Kalinowski J."/>
            <person name="Ruckert C."/>
        </authorList>
    </citation>
    <scope>NUCLEOTIDE SEQUENCE [LARGE SCALE GENOMIC DNA]</scope>
    <source>
        <strain evidence="2 3">CGMCC 1.9161</strain>
    </source>
</reference>
<feature type="chain" id="PRO_5036735330" description="Lipoprotein" evidence="1">
    <location>
        <begin position="26"/>
        <end position="180"/>
    </location>
</feature>
<dbReference type="RefSeq" id="WP_188910297.1">
    <property type="nucleotide sequence ID" value="NZ_BMMF01000003.1"/>
</dbReference>
<dbReference type="PROSITE" id="PS51257">
    <property type="entry name" value="PROKAR_LIPOPROTEIN"/>
    <property type="match status" value="1"/>
</dbReference>
<protein>
    <recommendedName>
        <fullName evidence="4">Lipoprotein</fullName>
    </recommendedName>
</protein>
<evidence type="ECO:0008006" key="4">
    <source>
        <dbReference type="Google" id="ProtNLM"/>
    </source>
</evidence>
<accession>A0A917Q5S2</accession>
<comment type="caution">
    <text evidence="2">The sequence shown here is derived from an EMBL/GenBank/DDBJ whole genome shotgun (WGS) entry which is preliminary data.</text>
</comment>
<keyword evidence="1" id="KW-0732">Signal</keyword>
<keyword evidence="3" id="KW-1185">Reference proteome</keyword>
<evidence type="ECO:0000256" key="1">
    <source>
        <dbReference type="SAM" id="SignalP"/>
    </source>
</evidence>
<organism evidence="2 3">
    <name type="scientific">Salinarimonas ramus</name>
    <dbReference type="NCBI Taxonomy" id="690164"/>
    <lineage>
        <taxon>Bacteria</taxon>
        <taxon>Pseudomonadati</taxon>
        <taxon>Pseudomonadota</taxon>
        <taxon>Alphaproteobacteria</taxon>
        <taxon>Hyphomicrobiales</taxon>
        <taxon>Salinarimonadaceae</taxon>
        <taxon>Salinarimonas</taxon>
    </lineage>
</organism>
<gene>
    <name evidence="2" type="ORF">GCM10011322_10170</name>
</gene>